<dbReference type="InterPro" id="IPR006076">
    <property type="entry name" value="FAD-dep_OxRdtase"/>
</dbReference>
<keyword evidence="1" id="KW-0560">Oxidoreductase</keyword>
<feature type="domain" description="FAD dependent oxidoreductase" evidence="2">
    <location>
        <begin position="48"/>
        <end position="396"/>
    </location>
</feature>
<proteinExistence type="predicted"/>
<dbReference type="GO" id="GO:0016491">
    <property type="term" value="F:oxidoreductase activity"/>
    <property type="evidence" value="ECO:0007669"/>
    <property type="project" value="UniProtKB-KW"/>
</dbReference>
<dbReference type="Proteomes" id="UP000281647">
    <property type="component" value="Unassembled WGS sequence"/>
</dbReference>
<dbReference type="SUPFAM" id="SSF51905">
    <property type="entry name" value="FAD/NAD(P)-binding domain"/>
    <property type="match status" value="1"/>
</dbReference>
<comment type="caution">
    <text evidence="3">The sequence shown here is derived from an EMBL/GenBank/DDBJ whole genome shotgun (WGS) entry which is preliminary data.</text>
</comment>
<dbReference type="AlphaFoldDB" id="A0A432V7P2"/>
<evidence type="ECO:0000313" key="3">
    <source>
        <dbReference type="EMBL" id="RUM98160.1"/>
    </source>
</evidence>
<reference evidence="3 4" key="1">
    <citation type="submission" date="2018-11" db="EMBL/GenBank/DDBJ databases">
        <title>Pseudaminobacter arsenicus sp. nov., an arsenic-resistant bacterium isolated from arsenic-rich aquifers.</title>
        <authorList>
            <person name="Mu Y."/>
        </authorList>
    </citation>
    <scope>NUCLEOTIDE SEQUENCE [LARGE SCALE GENOMIC DNA]</scope>
    <source>
        <strain evidence="3 4">CB3</strain>
    </source>
</reference>
<dbReference type="PANTHER" id="PTHR13847">
    <property type="entry name" value="SARCOSINE DEHYDROGENASE-RELATED"/>
    <property type="match status" value="1"/>
</dbReference>
<name>A0A432V7P2_9HYPH</name>
<evidence type="ECO:0000256" key="1">
    <source>
        <dbReference type="ARBA" id="ARBA00023002"/>
    </source>
</evidence>
<dbReference type="Pfam" id="PF01266">
    <property type="entry name" value="DAO"/>
    <property type="match status" value="1"/>
</dbReference>
<dbReference type="EMBL" id="RKST01000007">
    <property type="protein sequence ID" value="RUM98160.1"/>
    <property type="molecule type" value="Genomic_DNA"/>
</dbReference>
<dbReference type="PANTHER" id="PTHR13847:SF281">
    <property type="entry name" value="FAD DEPENDENT OXIDOREDUCTASE DOMAIN-CONTAINING PROTEIN"/>
    <property type="match status" value="1"/>
</dbReference>
<evidence type="ECO:0000313" key="4">
    <source>
        <dbReference type="Proteomes" id="UP000281647"/>
    </source>
</evidence>
<dbReference type="OrthoDB" id="311718at2"/>
<protein>
    <submittedName>
        <fullName evidence="3">FAD-binding oxidoreductase</fullName>
    </submittedName>
</protein>
<dbReference type="GO" id="GO:0005737">
    <property type="term" value="C:cytoplasm"/>
    <property type="evidence" value="ECO:0007669"/>
    <property type="project" value="TreeGrafter"/>
</dbReference>
<sequence>MKSTQRPTARGSMRPYTAYYSVSGWNQIQTDSGRCHDKVLEGNQRAKFAIVGAGFAGAATARRLAELYPGEEIILLDALPAGEGAAGRSSGFMLDRVETKIDARNTGPQADWQTAILQAGLGWLKQTTSGHGIDCDWHDIGHYKTSTTLQGARELDGLLARLDSKGISYRRLSSQDIGDEMGTAHCTNGVWLPNCVLVQPARLIHGLLSTLPEQVKVYTKSPVDRIAMGNPHTLHVGPHEIKADVVILCTNVTLPFFGYGGDRQLTVYTYAGMTPELDDVEMAKLGMGATWGATPVERLGATTRKLTSRRFLFRTGFSYKNELPPAEIGTVLREMYSKHFPQMKNHTFEYSWGGALSMTRNGDPIFGKMARNVYALSACNASGILKMTALGKLLAESIKGVDSALLQDTERFSKPSWIPPEPLRSIGVSFNLSRMKKAMRS</sequence>
<dbReference type="Gene3D" id="3.30.9.10">
    <property type="entry name" value="D-Amino Acid Oxidase, subunit A, domain 2"/>
    <property type="match status" value="1"/>
</dbReference>
<keyword evidence="4" id="KW-1185">Reference proteome</keyword>
<accession>A0A432V7P2</accession>
<dbReference type="Gene3D" id="3.50.50.60">
    <property type="entry name" value="FAD/NAD(P)-binding domain"/>
    <property type="match status" value="1"/>
</dbReference>
<evidence type="ECO:0000259" key="2">
    <source>
        <dbReference type="Pfam" id="PF01266"/>
    </source>
</evidence>
<organism evidence="3 4">
    <name type="scientific">Borborobacter arsenicus</name>
    <dbReference type="NCBI Taxonomy" id="1851146"/>
    <lineage>
        <taxon>Bacteria</taxon>
        <taxon>Pseudomonadati</taxon>
        <taxon>Pseudomonadota</taxon>
        <taxon>Alphaproteobacteria</taxon>
        <taxon>Hyphomicrobiales</taxon>
        <taxon>Phyllobacteriaceae</taxon>
        <taxon>Borborobacter</taxon>
    </lineage>
</organism>
<gene>
    <name evidence="3" type="ORF">EET67_08620</name>
</gene>
<dbReference type="InterPro" id="IPR036188">
    <property type="entry name" value="FAD/NAD-bd_sf"/>
</dbReference>